<dbReference type="AlphaFoldDB" id="A0A4Q2CX28"/>
<feature type="compositionally biased region" description="Polar residues" evidence="1">
    <location>
        <begin position="92"/>
        <end position="110"/>
    </location>
</feature>
<sequence>MPPGSKKPGLLGRLSSLVKGRSSKDAVEQPKPVGKTANTGAGLLSPLDPSTPSVLLTPANDPSGQGSISQPSRCPPTNETNHNPVGLPPVATNDTYLAASTSTRTIQQPISQPPLRPTASGSKILGSHNPQDRLPSDSHSPQ</sequence>
<feature type="region of interest" description="Disordered" evidence="1">
    <location>
        <begin position="1"/>
        <end position="142"/>
    </location>
</feature>
<proteinExistence type="predicted"/>
<organism evidence="2 3">
    <name type="scientific">Candolleomyces aberdarensis</name>
    <dbReference type="NCBI Taxonomy" id="2316362"/>
    <lineage>
        <taxon>Eukaryota</taxon>
        <taxon>Fungi</taxon>
        <taxon>Dikarya</taxon>
        <taxon>Basidiomycota</taxon>
        <taxon>Agaricomycotina</taxon>
        <taxon>Agaricomycetes</taxon>
        <taxon>Agaricomycetidae</taxon>
        <taxon>Agaricales</taxon>
        <taxon>Agaricineae</taxon>
        <taxon>Psathyrellaceae</taxon>
        <taxon>Candolleomyces</taxon>
    </lineage>
</organism>
<keyword evidence="3" id="KW-1185">Reference proteome</keyword>
<evidence type="ECO:0000256" key="1">
    <source>
        <dbReference type="SAM" id="MobiDB-lite"/>
    </source>
</evidence>
<reference evidence="2 3" key="1">
    <citation type="submission" date="2019-01" db="EMBL/GenBank/DDBJ databases">
        <title>Draft genome sequence of Psathyrella aberdarensis IHI B618.</title>
        <authorList>
            <person name="Buettner E."/>
            <person name="Kellner H."/>
        </authorList>
    </citation>
    <scope>NUCLEOTIDE SEQUENCE [LARGE SCALE GENOMIC DNA]</scope>
    <source>
        <strain evidence="2 3">IHI B618</strain>
    </source>
</reference>
<comment type="caution">
    <text evidence="2">The sequence shown here is derived from an EMBL/GenBank/DDBJ whole genome shotgun (WGS) entry which is preliminary data.</text>
</comment>
<accession>A0A4Q2CX28</accession>
<protein>
    <submittedName>
        <fullName evidence="2">Uncharacterized protein</fullName>
    </submittedName>
</protein>
<evidence type="ECO:0000313" key="2">
    <source>
        <dbReference type="EMBL" id="RXW11303.1"/>
    </source>
</evidence>
<evidence type="ECO:0000313" key="3">
    <source>
        <dbReference type="Proteomes" id="UP000290288"/>
    </source>
</evidence>
<name>A0A4Q2CX28_9AGAR</name>
<feature type="compositionally biased region" description="Polar residues" evidence="1">
    <location>
        <begin position="48"/>
        <end position="83"/>
    </location>
</feature>
<gene>
    <name evidence="2" type="ORF">EST38_g14552</name>
</gene>
<dbReference type="Proteomes" id="UP000290288">
    <property type="component" value="Unassembled WGS sequence"/>
</dbReference>
<feature type="non-terminal residue" evidence="2">
    <location>
        <position position="142"/>
    </location>
</feature>
<dbReference type="EMBL" id="SDEE01002060">
    <property type="protein sequence ID" value="RXW11303.1"/>
    <property type="molecule type" value="Genomic_DNA"/>
</dbReference>